<evidence type="ECO:0000256" key="2">
    <source>
        <dbReference type="ARBA" id="ARBA00012502"/>
    </source>
</evidence>
<evidence type="ECO:0000313" key="9">
    <source>
        <dbReference type="Proteomes" id="UP001303473"/>
    </source>
</evidence>
<comment type="similarity">
    <text evidence="1">Belongs to the MsrA Met sulfoxide reductase family.</text>
</comment>
<evidence type="ECO:0000313" key="8">
    <source>
        <dbReference type="EMBL" id="KAK3936400.1"/>
    </source>
</evidence>
<dbReference type="Proteomes" id="UP001303473">
    <property type="component" value="Unassembled WGS sequence"/>
</dbReference>
<dbReference type="FunFam" id="3.30.1060.10:FF:000006">
    <property type="entry name" value="Peptide methionine sulfoxide reductase"/>
    <property type="match status" value="1"/>
</dbReference>
<comment type="catalytic activity">
    <reaction evidence="6">
        <text>[thioredoxin]-disulfide + L-methionine + H2O = L-methionine (S)-S-oxide + [thioredoxin]-dithiol</text>
        <dbReference type="Rhea" id="RHEA:19993"/>
        <dbReference type="Rhea" id="RHEA-COMP:10698"/>
        <dbReference type="Rhea" id="RHEA-COMP:10700"/>
        <dbReference type="ChEBI" id="CHEBI:15377"/>
        <dbReference type="ChEBI" id="CHEBI:29950"/>
        <dbReference type="ChEBI" id="CHEBI:50058"/>
        <dbReference type="ChEBI" id="CHEBI:57844"/>
        <dbReference type="ChEBI" id="CHEBI:58772"/>
        <dbReference type="EC" id="1.8.4.11"/>
    </reaction>
</comment>
<dbReference type="SUPFAM" id="SSF55068">
    <property type="entry name" value="Peptide methionine sulfoxide reductase"/>
    <property type="match status" value="1"/>
</dbReference>
<dbReference type="EMBL" id="MU853884">
    <property type="protein sequence ID" value="KAK3936400.1"/>
    <property type="molecule type" value="Genomic_DNA"/>
</dbReference>
<accession>A0AAN6MZI9</accession>
<dbReference type="AlphaFoldDB" id="A0AAN6MZI9"/>
<dbReference type="GO" id="GO:0034599">
    <property type="term" value="P:cellular response to oxidative stress"/>
    <property type="evidence" value="ECO:0007669"/>
    <property type="project" value="UniProtKB-ARBA"/>
</dbReference>
<organism evidence="8 9">
    <name type="scientific">Diplogelasinospora grovesii</name>
    <dbReference type="NCBI Taxonomy" id="303347"/>
    <lineage>
        <taxon>Eukaryota</taxon>
        <taxon>Fungi</taxon>
        <taxon>Dikarya</taxon>
        <taxon>Ascomycota</taxon>
        <taxon>Pezizomycotina</taxon>
        <taxon>Sordariomycetes</taxon>
        <taxon>Sordariomycetidae</taxon>
        <taxon>Sordariales</taxon>
        <taxon>Diplogelasinosporaceae</taxon>
        <taxon>Diplogelasinospora</taxon>
    </lineage>
</organism>
<keyword evidence="3" id="KW-0560">Oxidoreductase</keyword>
<evidence type="ECO:0000256" key="6">
    <source>
        <dbReference type="ARBA" id="ARBA00048782"/>
    </source>
</evidence>
<comment type="caution">
    <text evidence="8">The sequence shown here is derived from an EMBL/GenBank/DDBJ whole genome shotgun (WGS) entry which is preliminary data.</text>
</comment>
<name>A0AAN6MZI9_9PEZI</name>
<dbReference type="GO" id="GO:0008113">
    <property type="term" value="F:peptide-methionine (S)-S-oxide reductase activity"/>
    <property type="evidence" value="ECO:0007669"/>
    <property type="project" value="UniProtKB-EC"/>
</dbReference>
<dbReference type="EC" id="1.8.4.11" evidence="2"/>
<keyword evidence="9" id="KW-1185">Reference proteome</keyword>
<proteinExistence type="inferred from homology"/>
<evidence type="ECO:0000256" key="3">
    <source>
        <dbReference type="ARBA" id="ARBA00023002"/>
    </source>
</evidence>
<sequence>MAGFSTPSVLSRLLRPFTSSTTMGVSPSSSSGAAAPATIPEGAEKATVAAGCFWGVEHMYRKHFGDKGLYDARVGYIGGDTSNPSYKAVCSGNTGHAEATQLVYDPTKITYSQILEFFYKMHDPTTLNQQGPDRGSQYRSGIFYHDAEQEKIAREITKKVNEQWWGGKVVTEILPAAQWWDAEDYHQLYLTKNPYGYECPSHYLRKFPDLK</sequence>
<evidence type="ECO:0000259" key="7">
    <source>
        <dbReference type="Pfam" id="PF01625"/>
    </source>
</evidence>
<dbReference type="NCBIfam" id="TIGR00401">
    <property type="entry name" value="msrA"/>
    <property type="match status" value="1"/>
</dbReference>
<dbReference type="Gene3D" id="3.30.1060.10">
    <property type="entry name" value="Peptide methionine sulphoxide reductase MsrA"/>
    <property type="match status" value="1"/>
</dbReference>
<evidence type="ECO:0000256" key="5">
    <source>
        <dbReference type="ARBA" id="ARBA00047806"/>
    </source>
</evidence>
<comment type="catalytic activity">
    <reaction evidence="5">
        <text>L-methionyl-[protein] + [thioredoxin]-disulfide + H2O = L-methionyl-(S)-S-oxide-[protein] + [thioredoxin]-dithiol</text>
        <dbReference type="Rhea" id="RHEA:14217"/>
        <dbReference type="Rhea" id="RHEA-COMP:10698"/>
        <dbReference type="Rhea" id="RHEA-COMP:10700"/>
        <dbReference type="Rhea" id="RHEA-COMP:12313"/>
        <dbReference type="Rhea" id="RHEA-COMP:12315"/>
        <dbReference type="ChEBI" id="CHEBI:15377"/>
        <dbReference type="ChEBI" id="CHEBI:16044"/>
        <dbReference type="ChEBI" id="CHEBI:29950"/>
        <dbReference type="ChEBI" id="CHEBI:44120"/>
        <dbReference type="ChEBI" id="CHEBI:50058"/>
        <dbReference type="EC" id="1.8.4.11"/>
    </reaction>
</comment>
<dbReference type="Pfam" id="PF01625">
    <property type="entry name" value="PMSR"/>
    <property type="match status" value="1"/>
</dbReference>
<feature type="domain" description="Peptide methionine sulphoxide reductase MsrA" evidence="7">
    <location>
        <begin position="45"/>
        <end position="199"/>
    </location>
</feature>
<evidence type="ECO:0000256" key="4">
    <source>
        <dbReference type="ARBA" id="ARBA00030643"/>
    </source>
</evidence>
<protein>
    <recommendedName>
        <fullName evidence="2">peptide-methionine (S)-S-oxide reductase</fullName>
        <ecNumber evidence="2">1.8.4.11</ecNumber>
    </recommendedName>
    <alternativeName>
        <fullName evidence="4">Peptide-methionine (S)-S-oxide reductase</fullName>
    </alternativeName>
</protein>
<dbReference type="HAMAP" id="MF_01401">
    <property type="entry name" value="MsrA"/>
    <property type="match status" value="1"/>
</dbReference>
<dbReference type="PANTHER" id="PTHR43774">
    <property type="entry name" value="PEPTIDE METHIONINE SULFOXIDE REDUCTASE"/>
    <property type="match status" value="1"/>
</dbReference>
<dbReference type="InterPro" id="IPR036509">
    <property type="entry name" value="Met_Sox_Rdtase_MsrA_sf"/>
</dbReference>
<reference evidence="9" key="1">
    <citation type="journal article" date="2023" name="Mol. Phylogenet. Evol.">
        <title>Genome-scale phylogeny and comparative genomics of the fungal order Sordariales.</title>
        <authorList>
            <person name="Hensen N."/>
            <person name="Bonometti L."/>
            <person name="Westerberg I."/>
            <person name="Brannstrom I.O."/>
            <person name="Guillou S."/>
            <person name="Cros-Aarteil S."/>
            <person name="Calhoun S."/>
            <person name="Haridas S."/>
            <person name="Kuo A."/>
            <person name="Mondo S."/>
            <person name="Pangilinan J."/>
            <person name="Riley R."/>
            <person name="LaButti K."/>
            <person name="Andreopoulos B."/>
            <person name="Lipzen A."/>
            <person name="Chen C."/>
            <person name="Yan M."/>
            <person name="Daum C."/>
            <person name="Ng V."/>
            <person name="Clum A."/>
            <person name="Steindorff A."/>
            <person name="Ohm R.A."/>
            <person name="Martin F."/>
            <person name="Silar P."/>
            <person name="Natvig D.O."/>
            <person name="Lalanne C."/>
            <person name="Gautier V."/>
            <person name="Ament-Velasquez S.L."/>
            <person name="Kruys A."/>
            <person name="Hutchinson M.I."/>
            <person name="Powell A.J."/>
            <person name="Barry K."/>
            <person name="Miller A.N."/>
            <person name="Grigoriev I.V."/>
            <person name="Debuchy R."/>
            <person name="Gladieux P."/>
            <person name="Hiltunen Thoren M."/>
            <person name="Johannesson H."/>
        </authorList>
    </citation>
    <scope>NUCLEOTIDE SEQUENCE [LARGE SCALE GENOMIC DNA]</scope>
    <source>
        <strain evidence="9">CBS 340.73</strain>
    </source>
</reference>
<dbReference type="InterPro" id="IPR002569">
    <property type="entry name" value="Met_Sox_Rdtase_MsrA_dom"/>
</dbReference>
<evidence type="ECO:0000256" key="1">
    <source>
        <dbReference type="ARBA" id="ARBA00005591"/>
    </source>
</evidence>
<gene>
    <name evidence="8" type="ORF">QBC46DRAFT_395108</name>
</gene>
<dbReference type="PANTHER" id="PTHR43774:SF1">
    <property type="entry name" value="PEPTIDE METHIONINE SULFOXIDE REDUCTASE MSRA 2"/>
    <property type="match status" value="1"/>
</dbReference>